<dbReference type="RefSeq" id="WP_188935138.1">
    <property type="nucleotide sequence ID" value="NZ_BMJC01000004.1"/>
</dbReference>
<reference evidence="2" key="2">
    <citation type="submission" date="2020-09" db="EMBL/GenBank/DDBJ databases">
        <authorList>
            <person name="Sun Q."/>
            <person name="Zhou Y."/>
        </authorList>
    </citation>
    <scope>NUCLEOTIDE SEQUENCE</scope>
    <source>
        <strain evidence="2">CGMCC 1.15448</strain>
    </source>
</reference>
<name>A0A8J2XUS8_9BACT</name>
<feature type="chain" id="PRO_5035286966" evidence="1">
    <location>
        <begin position="19"/>
        <end position="284"/>
    </location>
</feature>
<keyword evidence="1" id="KW-0732">Signal</keyword>
<evidence type="ECO:0000313" key="2">
    <source>
        <dbReference type="EMBL" id="GGB12921.1"/>
    </source>
</evidence>
<dbReference type="EMBL" id="BMJC01000004">
    <property type="protein sequence ID" value="GGB12921.1"/>
    <property type="molecule type" value="Genomic_DNA"/>
</dbReference>
<organism evidence="2 3">
    <name type="scientific">Puia dinghuensis</name>
    <dbReference type="NCBI Taxonomy" id="1792502"/>
    <lineage>
        <taxon>Bacteria</taxon>
        <taxon>Pseudomonadati</taxon>
        <taxon>Bacteroidota</taxon>
        <taxon>Chitinophagia</taxon>
        <taxon>Chitinophagales</taxon>
        <taxon>Chitinophagaceae</taxon>
        <taxon>Puia</taxon>
    </lineage>
</organism>
<proteinExistence type="predicted"/>
<accession>A0A8J2XUS8</accession>
<protein>
    <submittedName>
        <fullName evidence="2">Uncharacterized protein</fullName>
    </submittedName>
</protein>
<dbReference type="AlphaFoldDB" id="A0A8J2XUS8"/>
<comment type="caution">
    <text evidence="2">The sequence shown here is derived from an EMBL/GenBank/DDBJ whole genome shotgun (WGS) entry which is preliminary data.</text>
</comment>
<keyword evidence="3" id="KW-1185">Reference proteome</keyword>
<sequence>MRLYTIIFLLLFAQGAFAQAKDSLAVKDTTSTQEKTHFIAGVLYNSGLNYYGRVDSLHSKAIDPFVGLALKNGLYVNANFVFIQNSLQSQYAATLLEGGYNFKNHKGNWAGNLSVSRFFYQQDINLIQSAVREAASASITQLNKVINITLGANVKWSDQTDIGVQAGLDHIIRIPHIFGNDVIVLDPTANVYAGTQNFTQTYYQQHNFLIFPVSEQQVTTNSQQFNILAYEFSFPMVYGYKKFNFILTPAYVLPQNLLVVPNQPSLSENGANLFYLTAAVKFTL</sequence>
<gene>
    <name evidence="2" type="ORF">GCM10011511_40710</name>
</gene>
<dbReference type="Proteomes" id="UP000607559">
    <property type="component" value="Unassembled WGS sequence"/>
</dbReference>
<reference evidence="2" key="1">
    <citation type="journal article" date="2014" name="Int. J. Syst. Evol. Microbiol.">
        <title>Complete genome sequence of Corynebacterium casei LMG S-19264T (=DSM 44701T), isolated from a smear-ripened cheese.</title>
        <authorList>
            <consortium name="US DOE Joint Genome Institute (JGI-PGF)"/>
            <person name="Walter F."/>
            <person name="Albersmeier A."/>
            <person name="Kalinowski J."/>
            <person name="Ruckert C."/>
        </authorList>
    </citation>
    <scope>NUCLEOTIDE SEQUENCE</scope>
    <source>
        <strain evidence="2">CGMCC 1.15448</strain>
    </source>
</reference>
<evidence type="ECO:0000313" key="3">
    <source>
        <dbReference type="Proteomes" id="UP000607559"/>
    </source>
</evidence>
<feature type="signal peptide" evidence="1">
    <location>
        <begin position="1"/>
        <end position="18"/>
    </location>
</feature>
<evidence type="ECO:0000256" key="1">
    <source>
        <dbReference type="SAM" id="SignalP"/>
    </source>
</evidence>